<dbReference type="InterPro" id="IPR050272">
    <property type="entry name" value="Isochorismatase-like_hydrls"/>
</dbReference>
<dbReference type="Proteomes" id="UP001291653">
    <property type="component" value="Unassembled WGS sequence"/>
</dbReference>
<evidence type="ECO:0000256" key="1">
    <source>
        <dbReference type="ARBA" id="ARBA00022801"/>
    </source>
</evidence>
<dbReference type="CDD" id="cd00431">
    <property type="entry name" value="cysteine_hydrolases"/>
    <property type="match status" value="1"/>
</dbReference>
<keyword evidence="1 4" id="KW-0378">Hydrolase</keyword>
<evidence type="ECO:0000256" key="2">
    <source>
        <dbReference type="SAM" id="MobiDB-lite"/>
    </source>
</evidence>
<name>A0ABQ5PAK3_9ACTN</name>
<protein>
    <submittedName>
        <fullName evidence="4">Cysteine hydrolase</fullName>
    </submittedName>
</protein>
<dbReference type="RefSeq" id="WP_323451549.1">
    <property type="nucleotide sequence ID" value="NZ_BSBI01000021.1"/>
</dbReference>
<dbReference type="Gene3D" id="3.40.50.850">
    <property type="entry name" value="Isochorismatase-like"/>
    <property type="match status" value="1"/>
</dbReference>
<dbReference type="SUPFAM" id="SSF52499">
    <property type="entry name" value="Isochorismatase-like hydrolases"/>
    <property type="match status" value="1"/>
</dbReference>
<evidence type="ECO:0000313" key="4">
    <source>
        <dbReference type="EMBL" id="GLF99614.1"/>
    </source>
</evidence>
<dbReference type="InterPro" id="IPR000868">
    <property type="entry name" value="Isochorismatase-like_dom"/>
</dbReference>
<feature type="region of interest" description="Disordered" evidence="2">
    <location>
        <begin position="195"/>
        <end position="216"/>
    </location>
</feature>
<proteinExistence type="predicted"/>
<reference evidence="4 5" key="1">
    <citation type="submission" date="2022-10" db="EMBL/GenBank/DDBJ databases">
        <title>Draft genome sequence of Streptomyces sp. YSPA8.</title>
        <authorList>
            <person name="Moriuchi R."/>
            <person name="Dohra H."/>
            <person name="Yamamura H."/>
            <person name="Kodani S."/>
        </authorList>
    </citation>
    <scope>NUCLEOTIDE SEQUENCE [LARGE SCALE GENOMIC DNA]</scope>
    <source>
        <strain evidence="4 5">YSPA8</strain>
    </source>
</reference>
<sequence>MTGPIRTALLVVDVQNDFCTGPRAEARFGTDPAALHSAVAGTVRAVARARRRGVEPVFVRFVGDPEYQGASWSSRDARRGSAPKCLEGTRGAEFHGVAPAPGEAVVTKKAVFDAFLGTDLEELLRRRGVGHLVLTGLFTDVCVDSTARTAFQKGFHLTVLRDCTTALYLPTDDMLGFMSTLYGARVTTADDPAAWDAPPYAGGAGEPVPSGEGQRE</sequence>
<accession>A0ABQ5PAK3</accession>
<dbReference type="PANTHER" id="PTHR43540">
    <property type="entry name" value="PEROXYUREIDOACRYLATE/UREIDOACRYLATE AMIDOHYDROLASE-RELATED"/>
    <property type="match status" value="1"/>
</dbReference>
<dbReference type="EMBL" id="BSBI01000021">
    <property type="protein sequence ID" value="GLF99614.1"/>
    <property type="molecule type" value="Genomic_DNA"/>
</dbReference>
<dbReference type="InterPro" id="IPR036380">
    <property type="entry name" value="Isochorismatase-like_sf"/>
</dbReference>
<evidence type="ECO:0000313" key="5">
    <source>
        <dbReference type="Proteomes" id="UP001291653"/>
    </source>
</evidence>
<keyword evidence="5" id="KW-1185">Reference proteome</keyword>
<evidence type="ECO:0000259" key="3">
    <source>
        <dbReference type="Pfam" id="PF00857"/>
    </source>
</evidence>
<feature type="domain" description="Isochorismatase-like" evidence="3">
    <location>
        <begin position="7"/>
        <end position="190"/>
    </location>
</feature>
<dbReference type="Pfam" id="PF00857">
    <property type="entry name" value="Isochorismatase"/>
    <property type="match status" value="1"/>
</dbReference>
<dbReference type="GO" id="GO:0016787">
    <property type="term" value="F:hydrolase activity"/>
    <property type="evidence" value="ECO:0007669"/>
    <property type="project" value="UniProtKB-KW"/>
</dbReference>
<gene>
    <name evidence="4" type="ORF">SYYSPA8_34975</name>
</gene>
<comment type="caution">
    <text evidence="4">The sequence shown here is derived from an EMBL/GenBank/DDBJ whole genome shotgun (WGS) entry which is preliminary data.</text>
</comment>
<dbReference type="PANTHER" id="PTHR43540:SF1">
    <property type="entry name" value="ISOCHORISMATASE HYDROLASE"/>
    <property type="match status" value="1"/>
</dbReference>
<organism evidence="4 5">
    <name type="scientific">Streptomyces yaizuensis</name>
    <dbReference type="NCBI Taxonomy" id="2989713"/>
    <lineage>
        <taxon>Bacteria</taxon>
        <taxon>Bacillati</taxon>
        <taxon>Actinomycetota</taxon>
        <taxon>Actinomycetes</taxon>
        <taxon>Kitasatosporales</taxon>
        <taxon>Streptomycetaceae</taxon>
        <taxon>Streptomyces</taxon>
    </lineage>
</organism>